<keyword evidence="3" id="KW-0597">Phosphoprotein</keyword>
<accession>W4K021</accession>
<dbReference type="Proteomes" id="UP000030671">
    <property type="component" value="Unassembled WGS sequence"/>
</dbReference>
<feature type="domain" description="Pericentrin/AKAP-450 centrosomal targeting" evidence="8">
    <location>
        <begin position="1607"/>
        <end position="1682"/>
    </location>
</feature>
<evidence type="ECO:0000256" key="2">
    <source>
        <dbReference type="ARBA" id="ARBA00022490"/>
    </source>
</evidence>
<dbReference type="GO" id="GO:0005737">
    <property type="term" value="C:cytoplasm"/>
    <property type="evidence" value="ECO:0007669"/>
    <property type="project" value="UniProtKB-ARBA"/>
</dbReference>
<dbReference type="STRING" id="747525.W4K021"/>
<evidence type="ECO:0000313" key="9">
    <source>
        <dbReference type="EMBL" id="ETW78685.1"/>
    </source>
</evidence>
<keyword evidence="2" id="KW-0963">Cytoplasm</keyword>
<dbReference type="GeneID" id="20677790"/>
<evidence type="ECO:0000259" key="8">
    <source>
        <dbReference type="Pfam" id="PF10495"/>
    </source>
</evidence>
<feature type="region of interest" description="Disordered" evidence="7">
    <location>
        <begin position="1474"/>
        <end position="1498"/>
    </location>
</feature>
<feature type="region of interest" description="Disordered" evidence="7">
    <location>
        <begin position="1524"/>
        <end position="1547"/>
    </location>
</feature>
<dbReference type="Gene3D" id="1.20.5.4090">
    <property type="match status" value="1"/>
</dbReference>
<organism evidence="9 10">
    <name type="scientific">Heterobasidion irregulare (strain TC 32-1)</name>
    <dbReference type="NCBI Taxonomy" id="747525"/>
    <lineage>
        <taxon>Eukaryota</taxon>
        <taxon>Fungi</taxon>
        <taxon>Dikarya</taxon>
        <taxon>Basidiomycota</taxon>
        <taxon>Agaricomycotina</taxon>
        <taxon>Agaricomycetes</taxon>
        <taxon>Russulales</taxon>
        <taxon>Bondarzewiaceae</taxon>
        <taxon>Heterobasidion</taxon>
        <taxon>Heterobasidion annosum species complex</taxon>
    </lineage>
</organism>
<dbReference type="GO" id="GO:0005815">
    <property type="term" value="C:microtubule organizing center"/>
    <property type="evidence" value="ECO:0007669"/>
    <property type="project" value="UniProtKB-SubCell"/>
</dbReference>
<dbReference type="SUPFAM" id="SSF57997">
    <property type="entry name" value="Tropomyosin"/>
    <property type="match status" value="1"/>
</dbReference>
<dbReference type="eggNOG" id="ENOG502S2EF">
    <property type="taxonomic scope" value="Eukaryota"/>
</dbReference>
<feature type="coiled-coil region" evidence="6">
    <location>
        <begin position="597"/>
        <end position="642"/>
    </location>
</feature>
<feature type="compositionally biased region" description="Polar residues" evidence="7">
    <location>
        <begin position="345"/>
        <end position="386"/>
    </location>
</feature>
<feature type="region of interest" description="Disordered" evidence="7">
    <location>
        <begin position="14"/>
        <end position="147"/>
    </location>
</feature>
<evidence type="ECO:0000313" key="10">
    <source>
        <dbReference type="Proteomes" id="UP000030671"/>
    </source>
</evidence>
<keyword evidence="10" id="KW-1185">Reference proteome</keyword>
<keyword evidence="4 6" id="KW-0175">Coiled coil</keyword>
<evidence type="ECO:0000256" key="4">
    <source>
        <dbReference type="ARBA" id="ARBA00023054"/>
    </source>
</evidence>
<proteinExistence type="predicted"/>
<evidence type="ECO:0000256" key="7">
    <source>
        <dbReference type="SAM" id="MobiDB-lite"/>
    </source>
</evidence>
<dbReference type="EMBL" id="KI925461">
    <property type="protein sequence ID" value="ETW78685.1"/>
    <property type="molecule type" value="Genomic_DNA"/>
</dbReference>
<feature type="compositionally biased region" description="Acidic residues" evidence="7">
    <location>
        <begin position="134"/>
        <end position="143"/>
    </location>
</feature>
<dbReference type="Gene3D" id="1.10.287.1490">
    <property type="match status" value="1"/>
</dbReference>
<evidence type="ECO:0000256" key="6">
    <source>
        <dbReference type="SAM" id="Coils"/>
    </source>
</evidence>
<dbReference type="OrthoDB" id="2020852at2759"/>
<keyword evidence="5" id="KW-0206">Cytoskeleton</keyword>
<dbReference type="RefSeq" id="XP_009549002.1">
    <property type="nucleotide sequence ID" value="XM_009550707.1"/>
</dbReference>
<dbReference type="PANTHER" id="PTHR19269">
    <property type="entry name" value="TROPOMYOSIN"/>
    <property type="match status" value="1"/>
</dbReference>
<dbReference type="Pfam" id="PF10495">
    <property type="entry name" value="PACT_coil_coil"/>
    <property type="match status" value="1"/>
</dbReference>
<sequence length="1714" mass="190669">MAMLETPSRIWRRIEATEGHDMPSLPSLPAFEDSGIDPSLSHSSDQDSDPDISAPYHSTPTASSSNTARAPPSVSSTARFAQSIASRGGRSMSSNSAHISVANSMRRSGRSQDQLESFDDISMIPSLPQVDPEVGSDFEDSDMELGSMEGHRGNIVRIDHGAQDDDDGLSLADALRSVSRTSSPFPPNESEAEHTQKHEYSVSLKSEPKASPFNKMRNVSFRRPVPRMRTPSLTRTTSSPESSASNSTPHSSRSFAASRSQAASPVTALNIPLPQSNNASPAGVSLPPSRNASQQSQENISYPSGDSGPQEVDDELDVSLLEISHTVDELPESHNQTDSDEREPTFSSGAAPTPRSHISSPALSLAPSNISGRSPPVFSTAQSSPAPSIAFTPTPAFQPRPRARFLAVSPAPNSHFGVPSTPAVLNAQVAEDDDPTTPFARRRSFLMDVINSTARPRLAHPTPYTHQIADTPASALLQTPASVSVINEADESASTIPAPAGRLQAAFAGITPLPRPRAHGGRLSHPLAHGWTVSSESEDIAHSDAGSQSPYDVMTERASFISTASSHDLNGHPRANASFDPLMGLGAGGHGVGRFNANKLNTYLHGLNRRLQEENENMTTTNIALKEEIAMLLGEIDSLKGETRRGEGRRVSGIRRVSDIGTTLGHVAEDVGGEGWMEEKVAMEEELEGLREQFDICMQEREEALQQLEEQQAERTKDKEQWKRRMDEVERGVTQIVGDLEAKLEAAVERANGVEARETKIKELQRALEDSEAERQFSEQRAGKAERMLEHEAGFSGELREANERLGKVMAELREAQAQIERLETETTRSGDRAAALEQTAKEDRVRIQKLKEELDEKEVTLADTERQLADKATALHKTQDKLNHAQTYIAGLESDVATASENARALKDELASAHDQLKDAMVSENQMNEEMGRLEEEADRNAELARQLEEALEAAETKIQADEGTIAELRNKIATLDRERERDHTRSRIDPSMNQDAAVEEAMGQVEALENELDNAHREIGRLNAQLSQSPARRAIEKSRESRIEMLEKEKGELLERIKNMKSAMISMSTPSKGANSSAMSPFHRQLLNMTMKTPKTPGGPLKDMSWLHPSMGEPSATAYATGIAHLQKELDRANEDIDEKLDRLWDAGFGVVELTQQLEDERARNSTLEEDVARLVRREERRVHRLEKARCPKCRSKVDLRSLNRAAEGDERHVLSSIDFSSLGLMSEHPASTSKTSETLRAELQTVNQRLKTMKRQWEDEKRQLLGDKAALQDATHRLNLQVQDAKDRIAAKERAGEKAKAGIQGELDQANHVISDLEEALKSERTRLRSLSTEQRQVDREKSDVLLQLRRAESDMEDIKQQLQRVKKNNHELEAELRVNAIADQKARLLEAKAAENMETIEQLRQERTLLAADHKSLQRRFTEVSERMKKLRDEHAASQNSHENRRHALDLHLLEIEDLKQQLAERTDALKASEAAKSDARRVSSKDKDQEYREREREIAALEADLARVRRSAEALGKDLRAQREKREEERKAEKAKAGERARKQATAEVRVLRERTEALEDELNNWAKHVCATDASAVGALRAQHKEEARGLMLQIRYLKAKWTRENVLRVGLSEQKKYLLVLLTRHERGDRKVLAAIAQIGFPVVDSVPKPRRRPLKAIAMSLIFLARVGRSSDKWREERASKPLLRAALEDVRRRRVQPGPSRQRTS</sequence>
<reference evidence="9 10" key="1">
    <citation type="journal article" date="2012" name="New Phytol.">
        <title>Insight into trade-off between wood decay and parasitism from the genome of a fungal forest pathogen.</title>
        <authorList>
            <person name="Olson A."/>
            <person name="Aerts A."/>
            <person name="Asiegbu F."/>
            <person name="Belbahri L."/>
            <person name="Bouzid O."/>
            <person name="Broberg A."/>
            <person name="Canback B."/>
            <person name="Coutinho P.M."/>
            <person name="Cullen D."/>
            <person name="Dalman K."/>
            <person name="Deflorio G."/>
            <person name="van Diepen L.T."/>
            <person name="Dunand C."/>
            <person name="Duplessis S."/>
            <person name="Durling M."/>
            <person name="Gonthier P."/>
            <person name="Grimwood J."/>
            <person name="Fossdal C.G."/>
            <person name="Hansson D."/>
            <person name="Henrissat B."/>
            <person name="Hietala A."/>
            <person name="Himmelstrand K."/>
            <person name="Hoffmeister D."/>
            <person name="Hogberg N."/>
            <person name="James T.Y."/>
            <person name="Karlsson M."/>
            <person name="Kohler A."/>
            <person name="Kues U."/>
            <person name="Lee Y.H."/>
            <person name="Lin Y.C."/>
            <person name="Lind M."/>
            <person name="Lindquist E."/>
            <person name="Lombard V."/>
            <person name="Lucas S."/>
            <person name="Lunden K."/>
            <person name="Morin E."/>
            <person name="Murat C."/>
            <person name="Park J."/>
            <person name="Raffaello T."/>
            <person name="Rouze P."/>
            <person name="Salamov A."/>
            <person name="Schmutz J."/>
            <person name="Solheim H."/>
            <person name="Stahlberg J."/>
            <person name="Velez H."/>
            <person name="de Vries R.P."/>
            <person name="Wiebenga A."/>
            <person name="Woodward S."/>
            <person name="Yakovlev I."/>
            <person name="Garbelotto M."/>
            <person name="Martin F."/>
            <person name="Grigoriev I.V."/>
            <person name="Stenlid J."/>
        </authorList>
    </citation>
    <scope>NUCLEOTIDE SEQUENCE [LARGE SCALE GENOMIC DNA]</scope>
    <source>
        <strain evidence="9 10">TC 32-1</strain>
    </source>
</reference>
<feature type="compositionally biased region" description="Polar residues" evidence="7">
    <location>
        <begin position="56"/>
        <end position="115"/>
    </location>
</feature>
<comment type="subcellular location">
    <subcellularLocation>
        <location evidence="1">Cytoplasm</location>
        <location evidence="1">Cytoskeleton</location>
        <location evidence="1">Microtubule organizing center</location>
    </subcellularLocation>
</comment>
<feature type="compositionally biased region" description="Basic and acidic residues" evidence="7">
    <location>
        <begin position="325"/>
        <end position="344"/>
    </location>
</feature>
<feature type="compositionally biased region" description="Low complexity" evidence="7">
    <location>
        <begin position="227"/>
        <end position="264"/>
    </location>
</feature>
<evidence type="ECO:0000256" key="5">
    <source>
        <dbReference type="ARBA" id="ARBA00023212"/>
    </source>
</evidence>
<name>W4K021_HETIT</name>
<protein>
    <recommendedName>
        <fullName evidence="8">Pericentrin/AKAP-450 centrosomal targeting domain-containing protein</fullName>
    </recommendedName>
</protein>
<feature type="compositionally biased region" description="Basic and acidic residues" evidence="7">
    <location>
        <begin position="191"/>
        <end position="200"/>
    </location>
</feature>
<dbReference type="InParanoid" id="W4K021"/>
<feature type="compositionally biased region" description="Polar residues" evidence="7">
    <location>
        <begin position="288"/>
        <end position="304"/>
    </location>
</feature>
<dbReference type="HOGENOM" id="CLU_003479_0_0_1"/>
<feature type="coiled-coil region" evidence="6">
    <location>
        <begin position="1125"/>
        <end position="1180"/>
    </location>
</feature>
<feature type="region of interest" description="Disordered" evidence="7">
    <location>
        <begin position="159"/>
        <end position="397"/>
    </location>
</feature>
<feature type="coiled-coil region" evidence="6">
    <location>
        <begin position="673"/>
        <end position="1065"/>
    </location>
</feature>
<evidence type="ECO:0000256" key="3">
    <source>
        <dbReference type="ARBA" id="ARBA00022553"/>
    </source>
</evidence>
<dbReference type="InterPro" id="IPR019528">
    <property type="entry name" value="PACT_domain"/>
</dbReference>
<evidence type="ECO:0000256" key="1">
    <source>
        <dbReference type="ARBA" id="ARBA00004267"/>
    </source>
</evidence>
<dbReference type="KEGG" id="hir:HETIRDRAFT_477957"/>
<gene>
    <name evidence="9" type="ORF">HETIRDRAFT_477957</name>
</gene>